<dbReference type="PANTHER" id="PTHR42759:SF5">
    <property type="entry name" value="METHANOL DEHYDROGENASE REGULATOR"/>
    <property type="match status" value="1"/>
</dbReference>
<gene>
    <name evidence="3" type="ORF">FB561_2423</name>
</gene>
<accession>A0A561BR26</accession>
<protein>
    <submittedName>
        <fullName evidence="3">MoxR-like ATPase</fullName>
    </submittedName>
</protein>
<evidence type="ECO:0000259" key="1">
    <source>
        <dbReference type="Pfam" id="PF07726"/>
    </source>
</evidence>
<dbReference type="EMBL" id="VIVK01000001">
    <property type="protein sequence ID" value="TWD81311.1"/>
    <property type="molecule type" value="Genomic_DNA"/>
</dbReference>
<dbReference type="InterPro" id="IPR041628">
    <property type="entry name" value="ChlI/MoxR_AAA_lid"/>
</dbReference>
<dbReference type="PIRSF" id="PIRSF002849">
    <property type="entry name" value="AAA_ATPase_chaperone_MoxR_prd"/>
    <property type="match status" value="1"/>
</dbReference>
<feature type="domain" description="ATPase AAA-3" evidence="1">
    <location>
        <begin position="44"/>
        <end position="174"/>
    </location>
</feature>
<dbReference type="SUPFAM" id="SSF52540">
    <property type="entry name" value="P-loop containing nucleoside triphosphate hydrolases"/>
    <property type="match status" value="1"/>
</dbReference>
<dbReference type="InterPro" id="IPR050764">
    <property type="entry name" value="CbbQ/NirQ/NorQ/GpvN"/>
</dbReference>
<dbReference type="GO" id="GO:0005524">
    <property type="term" value="F:ATP binding"/>
    <property type="evidence" value="ECO:0007669"/>
    <property type="project" value="InterPro"/>
</dbReference>
<dbReference type="InterPro" id="IPR011703">
    <property type="entry name" value="ATPase_AAA-3"/>
</dbReference>
<comment type="caution">
    <text evidence="3">The sequence shown here is derived from an EMBL/GenBank/DDBJ whole genome shotgun (WGS) entry which is preliminary data.</text>
</comment>
<organism evidence="3 4">
    <name type="scientific">Kribbella amoyensis</name>
    <dbReference type="NCBI Taxonomy" id="996641"/>
    <lineage>
        <taxon>Bacteria</taxon>
        <taxon>Bacillati</taxon>
        <taxon>Actinomycetota</taxon>
        <taxon>Actinomycetes</taxon>
        <taxon>Propionibacteriales</taxon>
        <taxon>Kribbellaceae</taxon>
        <taxon>Kribbella</taxon>
    </lineage>
</organism>
<dbReference type="Gene3D" id="3.40.50.300">
    <property type="entry name" value="P-loop containing nucleotide triphosphate hydrolases"/>
    <property type="match status" value="1"/>
</dbReference>
<evidence type="ECO:0000259" key="2">
    <source>
        <dbReference type="Pfam" id="PF17863"/>
    </source>
</evidence>
<dbReference type="CDD" id="cd00009">
    <property type="entry name" value="AAA"/>
    <property type="match status" value="1"/>
</dbReference>
<name>A0A561BR26_9ACTN</name>
<dbReference type="GO" id="GO:0016887">
    <property type="term" value="F:ATP hydrolysis activity"/>
    <property type="evidence" value="ECO:0007669"/>
    <property type="project" value="InterPro"/>
</dbReference>
<keyword evidence="4" id="KW-1185">Reference proteome</keyword>
<evidence type="ECO:0000313" key="4">
    <source>
        <dbReference type="Proteomes" id="UP000318380"/>
    </source>
</evidence>
<dbReference type="AlphaFoldDB" id="A0A561BR26"/>
<dbReference type="Pfam" id="PF07726">
    <property type="entry name" value="AAA_3"/>
    <property type="match status" value="1"/>
</dbReference>
<proteinExistence type="predicted"/>
<dbReference type="Pfam" id="PF17863">
    <property type="entry name" value="AAA_lid_2"/>
    <property type="match status" value="1"/>
</dbReference>
<dbReference type="InterPro" id="IPR027417">
    <property type="entry name" value="P-loop_NTPase"/>
</dbReference>
<feature type="domain" description="ChlI/MoxR AAA lid" evidence="2">
    <location>
        <begin position="237"/>
        <end position="308"/>
    </location>
</feature>
<dbReference type="PANTHER" id="PTHR42759">
    <property type="entry name" value="MOXR FAMILY PROTEIN"/>
    <property type="match status" value="1"/>
</dbReference>
<reference evidence="3 4" key="1">
    <citation type="submission" date="2019-06" db="EMBL/GenBank/DDBJ databases">
        <title>Sequencing the genomes of 1000 actinobacteria strains.</title>
        <authorList>
            <person name="Klenk H.-P."/>
        </authorList>
    </citation>
    <scope>NUCLEOTIDE SEQUENCE [LARGE SCALE GENOMIC DNA]</scope>
    <source>
        <strain evidence="3 4">DSM 24683</strain>
    </source>
</reference>
<sequence>MAVVSATIPPGEAYRLVADNLQRVIHGKPEVVRLVLTALFAEGHLLIEDVPGLGKTTLARCLARSIDAGWNRIQFTPDLLPGDITGVMVYHQGSESFEFHPGGIFANVVVADEINRGTPKTQSALLEVMAERRVTVDSVTRAVPDPFLVIGTQNPIEMEGTYRLPEAQLDRFLMRIAIGYPDHDAEVRIVLGDTGRIGPESLSPVIDVAALRNAIAAVRSVHVDPAISSYAVKLVAATREHSAVRYGASPRGSIALVRAARAYAATDGRAFTTPDDVKQVAQSVLTHRLVLTPDAELSQRPPSSVVDEVLDEIPAPTASAGLA</sequence>
<evidence type="ECO:0000313" key="3">
    <source>
        <dbReference type="EMBL" id="TWD81311.1"/>
    </source>
</evidence>
<dbReference type="Proteomes" id="UP000318380">
    <property type="component" value="Unassembled WGS sequence"/>
</dbReference>
<dbReference type="Gene3D" id="1.10.8.80">
    <property type="entry name" value="Magnesium chelatase subunit I, C-Terminal domain"/>
    <property type="match status" value="1"/>
</dbReference>